<dbReference type="Gene3D" id="1.10.150.240">
    <property type="entry name" value="Putative phosphatase, domain 2"/>
    <property type="match status" value="1"/>
</dbReference>
<evidence type="ECO:0000313" key="2">
    <source>
        <dbReference type="Proteomes" id="UP001256827"/>
    </source>
</evidence>
<evidence type="ECO:0000313" key="1">
    <source>
        <dbReference type="EMBL" id="WNC15895.1"/>
    </source>
</evidence>
<dbReference type="RefSeq" id="WP_310770081.1">
    <property type="nucleotide sequence ID" value="NZ_CP134050.1"/>
</dbReference>
<proteinExistence type="predicted"/>
<dbReference type="PRINTS" id="PR00413">
    <property type="entry name" value="HADHALOGNASE"/>
</dbReference>
<dbReference type="InterPro" id="IPR023214">
    <property type="entry name" value="HAD_sf"/>
</dbReference>
<dbReference type="EMBL" id="CP134050">
    <property type="protein sequence ID" value="WNC15895.1"/>
    <property type="molecule type" value="Genomic_DNA"/>
</dbReference>
<dbReference type="NCBIfam" id="TIGR01549">
    <property type="entry name" value="HAD-SF-IA-v1"/>
    <property type="match status" value="1"/>
</dbReference>
<protein>
    <submittedName>
        <fullName evidence="1">HAD-IA family hydrolase</fullName>
    </submittedName>
</protein>
<keyword evidence="1" id="KW-0378">Hydrolase</keyword>
<dbReference type="NCBIfam" id="TIGR01509">
    <property type="entry name" value="HAD-SF-IA-v3"/>
    <property type="match status" value="1"/>
</dbReference>
<dbReference type="Proteomes" id="UP001256827">
    <property type="component" value="Chromosome"/>
</dbReference>
<dbReference type="SFLD" id="SFLDS00003">
    <property type="entry name" value="Haloacid_Dehalogenase"/>
    <property type="match status" value="1"/>
</dbReference>
<dbReference type="SUPFAM" id="SSF56784">
    <property type="entry name" value="HAD-like"/>
    <property type="match status" value="1"/>
</dbReference>
<dbReference type="PANTHER" id="PTHR43434:SF1">
    <property type="entry name" value="PHOSPHOGLYCOLATE PHOSPHATASE"/>
    <property type="match status" value="1"/>
</dbReference>
<dbReference type="InterPro" id="IPR023198">
    <property type="entry name" value="PGP-like_dom2"/>
</dbReference>
<dbReference type="InterPro" id="IPR041492">
    <property type="entry name" value="HAD_2"/>
</dbReference>
<reference evidence="1 2" key="1">
    <citation type="submission" date="2023-09" db="EMBL/GenBank/DDBJ databases">
        <title>Complete Genome and Methylome dissection of Bacillus brevis NEB573 original source of BbsI restriction endonuclease.</title>
        <authorList>
            <person name="Fomenkov A."/>
            <person name="Roberts R.D."/>
        </authorList>
    </citation>
    <scope>NUCLEOTIDE SEQUENCE [LARGE SCALE GENOMIC DNA]</scope>
    <source>
        <strain evidence="1 2">NEB573</strain>
    </source>
</reference>
<sequence length="213" mass="23153">MRTILFDFDGTVADTLPLIFAAFRSTFAHFLQKQYSDEQIVALFGPTETGIVKNELPPDLHEAALQHFFTAYDALHQDMQNPPEIAAMLETFRAAGIRMGIVTGKGRRSADISLARMALSAYFEVVVTGDDVTDPKPHPEGIFLAMEKLGAAAEDTIYVGDSDADVLAGQAAGVKTVGVNWLAVTQKAGVFDPPPDCQFSDVQSFVDWVMAPR</sequence>
<accession>A0ABY9T718</accession>
<dbReference type="InterPro" id="IPR050155">
    <property type="entry name" value="HAD-like_hydrolase_sf"/>
</dbReference>
<gene>
    <name evidence="1" type="ORF">RGB73_06055</name>
</gene>
<dbReference type="Gene3D" id="3.40.50.1000">
    <property type="entry name" value="HAD superfamily/HAD-like"/>
    <property type="match status" value="1"/>
</dbReference>
<dbReference type="InterPro" id="IPR036412">
    <property type="entry name" value="HAD-like_sf"/>
</dbReference>
<dbReference type="SFLD" id="SFLDG01129">
    <property type="entry name" value="C1.5:_HAD__Beta-PGM__Phosphata"/>
    <property type="match status" value="1"/>
</dbReference>
<dbReference type="InterPro" id="IPR006439">
    <property type="entry name" value="HAD-SF_hydro_IA"/>
</dbReference>
<name>A0ABY9T718_BREBE</name>
<dbReference type="GO" id="GO:0016787">
    <property type="term" value="F:hydrolase activity"/>
    <property type="evidence" value="ECO:0007669"/>
    <property type="project" value="UniProtKB-KW"/>
</dbReference>
<organism evidence="1 2">
    <name type="scientific">Brevibacillus brevis</name>
    <name type="common">Bacillus brevis</name>
    <dbReference type="NCBI Taxonomy" id="1393"/>
    <lineage>
        <taxon>Bacteria</taxon>
        <taxon>Bacillati</taxon>
        <taxon>Bacillota</taxon>
        <taxon>Bacilli</taxon>
        <taxon>Bacillales</taxon>
        <taxon>Paenibacillaceae</taxon>
        <taxon>Brevibacillus</taxon>
    </lineage>
</organism>
<dbReference type="Pfam" id="PF13419">
    <property type="entry name" value="HAD_2"/>
    <property type="match status" value="1"/>
</dbReference>
<keyword evidence="2" id="KW-1185">Reference proteome</keyword>
<dbReference type="PANTHER" id="PTHR43434">
    <property type="entry name" value="PHOSPHOGLYCOLATE PHOSPHATASE"/>
    <property type="match status" value="1"/>
</dbReference>
<dbReference type="SFLD" id="SFLDG01135">
    <property type="entry name" value="C1.5.6:_HAD__Beta-PGM__Phospha"/>
    <property type="match status" value="1"/>
</dbReference>